<name>A0AAV4Y198_CAEEX</name>
<proteinExistence type="predicted"/>
<evidence type="ECO:0000313" key="2">
    <source>
        <dbReference type="Proteomes" id="UP001054945"/>
    </source>
</evidence>
<reference evidence="1 2" key="1">
    <citation type="submission" date="2021-06" db="EMBL/GenBank/DDBJ databases">
        <title>Caerostris extrusa draft genome.</title>
        <authorList>
            <person name="Kono N."/>
            <person name="Arakawa K."/>
        </authorList>
    </citation>
    <scope>NUCLEOTIDE SEQUENCE [LARGE SCALE GENOMIC DNA]</scope>
</reference>
<protein>
    <submittedName>
        <fullName evidence="1">Uncharacterized protein</fullName>
    </submittedName>
</protein>
<dbReference type="Proteomes" id="UP001054945">
    <property type="component" value="Unassembled WGS sequence"/>
</dbReference>
<organism evidence="1 2">
    <name type="scientific">Caerostris extrusa</name>
    <name type="common">Bark spider</name>
    <name type="synonym">Caerostris bankana</name>
    <dbReference type="NCBI Taxonomy" id="172846"/>
    <lineage>
        <taxon>Eukaryota</taxon>
        <taxon>Metazoa</taxon>
        <taxon>Ecdysozoa</taxon>
        <taxon>Arthropoda</taxon>
        <taxon>Chelicerata</taxon>
        <taxon>Arachnida</taxon>
        <taxon>Araneae</taxon>
        <taxon>Araneomorphae</taxon>
        <taxon>Entelegynae</taxon>
        <taxon>Araneoidea</taxon>
        <taxon>Araneidae</taxon>
        <taxon>Caerostris</taxon>
    </lineage>
</organism>
<dbReference type="EMBL" id="BPLR01018476">
    <property type="protein sequence ID" value="GIY99934.1"/>
    <property type="molecule type" value="Genomic_DNA"/>
</dbReference>
<sequence length="120" mass="13745">MKTFSDSEFVKECLEAIVKDILPDKLDKEDKVLYLFFNGFGADMFSVNKRITVKKDLNGDGPIGFLGRAPNTSLHSGCPPKKKKTLLDFVQTYSQDFILVRKRHQTVIQEKRLLVTRSYS</sequence>
<comment type="caution">
    <text evidence="1">The sequence shown here is derived from an EMBL/GenBank/DDBJ whole genome shotgun (WGS) entry which is preliminary data.</text>
</comment>
<gene>
    <name evidence="1" type="ORF">CEXT_336601</name>
</gene>
<accession>A0AAV4Y198</accession>
<evidence type="ECO:0000313" key="1">
    <source>
        <dbReference type="EMBL" id="GIY99934.1"/>
    </source>
</evidence>
<dbReference type="AlphaFoldDB" id="A0AAV4Y198"/>
<keyword evidence="2" id="KW-1185">Reference proteome</keyword>